<sequence>MLMEFSVNILACVTLSEPILLISEYCQHGDLLAFMKQKRNFMLAHPEELHEGKIMTFKKQVMFAIQIAYGMEYISSRGFIHRDIAARNVLIDDRETCKIGDYGLCRAIGKEEDNYMSHGGKLPLKWMSPEAIEKYNFSVASDVWSYGILLFEIITLGGTPYADWAAAELLTRLKRGDRMERPSNCNDSIFELMTQCWTGKPADRPTFSYLRKQLGILLEDANQDEYYLKLNGAANYYNLDNRETHSASASSHCLKIIFLYVDCFLVLVYIVRFT</sequence>
<dbReference type="PANTHER" id="PTHR24416:SF583">
    <property type="entry name" value="RECEPTOR PROTEIN-TYROSINE KINASE"/>
    <property type="match status" value="1"/>
</dbReference>
<dbReference type="Proteomes" id="UP001328107">
    <property type="component" value="Unassembled WGS sequence"/>
</dbReference>
<dbReference type="AlphaFoldDB" id="A0AAN5CVP6"/>
<feature type="binding site" evidence="3">
    <location>
        <position position="88"/>
    </location>
    <ligand>
        <name>Mg(2+)</name>
        <dbReference type="ChEBI" id="CHEBI:18420"/>
    </ligand>
</feature>
<dbReference type="InterPro" id="IPR020635">
    <property type="entry name" value="Tyr_kinase_cat_dom"/>
</dbReference>
<evidence type="ECO:0000259" key="5">
    <source>
        <dbReference type="PROSITE" id="PS50011"/>
    </source>
</evidence>
<keyword evidence="3" id="KW-0479">Metal-binding</keyword>
<dbReference type="PRINTS" id="PR00109">
    <property type="entry name" value="TYRKINASE"/>
</dbReference>
<feature type="active site" description="Proton acceptor" evidence="1">
    <location>
        <position position="83"/>
    </location>
</feature>
<dbReference type="PROSITE" id="PS00109">
    <property type="entry name" value="PROTEIN_KINASE_TYR"/>
    <property type="match status" value="1"/>
</dbReference>
<dbReference type="InterPro" id="IPR008266">
    <property type="entry name" value="Tyr_kinase_AS"/>
</dbReference>
<dbReference type="GO" id="GO:0005524">
    <property type="term" value="F:ATP binding"/>
    <property type="evidence" value="ECO:0007669"/>
    <property type="project" value="UniProtKB-KW"/>
</dbReference>
<reference evidence="7" key="1">
    <citation type="submission" date="2022-10" db="EMBL/GenBank/DDBJ databases">
        <title>Genome assembly of Pristionchus species.</title>
        <authorList>
            <person name="Yoshida K."/>
            <person name="Sommer R.J."/>
        </authorList>
    </citation>
    <scope>NUCLEOTIDE SEQUENCE [LARGE SCALE GENOMIC DNA]</scope>
    <source>
        <strain evidence="7">RS5460</strain>
    </source>
</reference>
<dbReference type="InterPro" id="IPR001245">
    <property type="entry name" value="Ser-Thr/Tyr_kinase_cat_dom"/>
</dbReference>
<accession>A0AAN5CVP6</accession>
<dbReference type="PROSITE" id="PS50011">
    <property type="entry name" value="PROTEIN_KINASE_DOM"/>
    <property type="match status" value="1"/>
</dbReference>
<dbReference type="PIRSF" id="PIRSF000615">
    <property type="entry name" value="TyrPK_CSF1-R"/>
    <property type="match status" value="1"/>
</dbReference>
<name>A0AAN5CVP6_9BILA</name>
<dbReference type="GO" id="GO:0043235">
    <property type="term" value="C:receptor complex"/>
    <property type="evidence" value="ECO:0007669"/>
    <property type="project" value="TreeGrafter"/>
</dbReference>
<dbReference type="InterPro" id="IPR011009">
    <property type="entry name" value="Kinase-like_dom_sf"/>
</dbReference>
<feature type="domain" description="Protein kinase" evidence="5">
    <location>
        <begin position="1"/>
        <end position="227"/>
    </location>
</feature>
<dbReference type="GO" id="GO:0046872">
    <property type="term" value="F:metal ion binding"/>
    <property type="evidence" value="ECO:0007669"/>
    <property type="project" value="UniProtKB-KW"/>
</dbReference>
<proteinExistence type="predicted"/>
<dbReference type="CDD" id="cd00192">
    <property type="entry name" value="PTKc"/>
    <property type="match status" value="1"/>
</dbReference>
<evidence type="ECO:0000256" key="1">
    <source>
        <dbReference type="PIRSR" id="PIRSR000615-1"/>
    </source>
</evidence>
<dbReference type="FunFam" id="1.10.510.10:FF:001384">
    <property type="entry name" value="C-type lectin"/>
    <property type="match status" value="1"/>
</dbReference>
<evidence type="ECO:0000313" key="6">
    <source>
        <dbReference type="EMBL" id="GMR51891.1"/>
    </source>
</evidence>
<feature type="site" description="Important for interaction with phosphotyrosine-binding proteins" evidence="4">
    <location>
        <position position="226"/>
    </location>
</feature>
<dbReference type="InterPro" id="IPR050122">
    <property type="entry name" value="RTK"/>
</dbReference>
<dbReference type="InterPro" id="IPR000719">
    <property type="entry name" value="Prot_kinase_dom"/>
</dbReference>
<dbReference type="EMBL" id="BTRK01000005">
    <property type="protein sequence ID" value="GMR51891.1"/>
    <property type="molecule type" value="Genomic_DNA"/>
</dbReference>
<dbReference type="SUPFAM" id="SSF56112">
    <property type="entry name" value="Protein kinase-like (PK-like)"/>
    <property type="match status" value="1"/>
</dbReference>
<feature type="binding site" evidence="3">
    <location>
        <position position="101"/>
    </location>
    <ligand>
        <name>Mg(2+)</name>
        <dbReference type="ChEBI" id="CHEBI:18420"/>
    </ligand>
</feature>
<feature type="binding site" evidence="2">
    <location>
        <position position="87"/>
    </location>
    <ligand>
        <name>ATP</name>
        <dbReference type="ChEBI" id="CHEBI:30616"/>
    </ligand>
</feature>
<protein>
    <recommendedName>
        <fullName evidence="5">Protein kinase domain-containing protein</fullName>
    </recommendedName>
</protein>
<comment type="caution">
    <text evidence="6">The sequence shown here is derived from an EMBL/GenBank/DDBJ whole genome shotgun (WGS) entry which is preliminary data.</text>
</comment>
<dbReference type="GO" id="GO:0007169">
    <property type="term" value="P:cell surface receptor protein tyrosine kinase signaling pathway"/>
    <property type="evidence" value="ECO:0007669"/>
    <property type="project" value="TreeGrafter"/>
</dbReference>
<keyword evidence="2" id="KW-0547">Nucleotide-binding</keyword>
<evidence type="ECO:0000256" key="2">
    <source>
        <dbReference type="PIRSR" id="PIRSR000615-2"/>
    </source>
</evidence>
<dbReference type="PANTHER" id="PTHR24416">
    <property type="entry name" value="TYROSINE-PROTEIN KINASE RECEPTOR"/>
    <property type="match status" value="1"/>
</dbReference>
<evidence type="ECO:0000256" key="3">
    <source>
        <dbReference type="PIRSR" id="PIRSR000615-3"/>
    </source>
</evidence>
<dbReference type="Gene3D" id="1.10.510.10">
    <property type="entry name" value="Transferase(Phosphotransferase) domain 1"/>
    <property type="match status" value="1"/>
</dbReference>
<dbReference type="GO" id="GO:0005886">
    <property type="term" value="C:plasma membrane"/>
    <property type="evidence" value="ECO:0007669"/>
    <property type="project" value="TreeGrafter"/>
</dbReference>
<dbReference type="GO" id="GO:0004714">
    <property type="term" value="F:transmembrane receptor protein tyrosine kinase activity"/>
    <property type="evidence" value="ECO:0007669"/>
    <property type="project" value="TreeGrafter"/>
</dbReference>
<dbReference type="Pfam" id="PF07714">
    <property type="entry name" value="PK_Tyr_Ser-Thr"/>
    <property type="match status" value="1"/>
</dbReference>
<organism evidence="6 7">
    <name type="scientific">Pristionchus mayeri</name>
    <dbReference type="NCBI Taxonomy" id="1317129"/>
    <lineage>
        <taxon>Eukaryota</taxon>
        <taxon>Metazoa</taxon>
        <taxon>Ecdysozoa</taxon>
        <taxon>Nematoda</taxon>
        <taxon>Chromadorea</taxon>
        <taxon>Rhabditida</taxon>
        <taxon>Rhabditina</taxon>
        <taxon>Diplogasteromorpha</taxon>
        <taxon>Diplogasteroidea</taxon>
        <taxon>Neodiplogasteridae</taxon>
        <taxon>Pristionchus</taxon>
    </lineage>
</organism>
<evidence type="ECO:0000313" key="7">
    <source>
        <dbReference type="Proteomes" id="UP001328107"/>
    </source>
</evidence>
<keyword evidence="3" id="KW-0460">Magnesium</keyword>
<keyword evidence="7" id="KW-1185">Reference proteome</keyword>
<gene>
    <name evidence="6" type="ORF">PMAYCL1PPCAC_22086</name>
</gene>
<dbReference type="SMART" id="SM00219">
    <property type="entry name" value="TyrKc"/>
    <property type="match status" value="1"/>
</dbReference>
<evidence type="ECO:0000256" key="4">
    <source>
        <dbReference type="PIRSR" id="PIRSR000615-4"/>
    </source>
</evidence>
<keyword evidence="2" id="KW-0067">ATP-binding</keyword>